<evidence type="ECO:0000313" key="8">
    <source>
        <dbReference type="Proteomes" id="UP000315983"/>
    </source>
</evidence>
<accession>A0A542XSU0</accession>
<dbReference type="InterPro" id="IPR002491">
    <property type="entry name" value="ABC_transptr_periplasmic_BD"/>
</dbReference>
<dbReference type="Pfam" id="PF01497">
    <property type="entry name" value="Peripla_BP_2"/>
    <property type="match status" value="1"/>
</dbReference>
<dbReference type="AlphaFoldDB" id="A0A542XSU0"/>
<dbReference type="RefSeq" id="WP_018800687.1">
    <property type="nucleotide sequence ID" value="NZ_BOQM01000016.1"/>
</dbReference>
<dbReference type="PROSITE" id="PS51257">
    <property type="entry name" value="PROKAR_LIPOPROTEIN"/>
    <property type="match status" value="1"/>
</dbReference>
<evidence type="ECO:0000256" key="4">
    <source>
        <dbReference type="ARBA" id="ARBA00022729"/>
    </source>
</evidence>
<dbReference type="Proteomes" id="UP000315983">
    <property type="component" value="Unassembled WGS sequence"/>
</dbReference>
<comment type="subcellular location">
    <subcellularLocation>
        <location evidence="1">Cell envelope</location>
    </subcellularLocation>
</comment>
<evidence type="ECO:0000256" key="3">
    <source>
        <dbReference type="ARBA" id="ARBA00022448"/>
    </source>
</evidence>
<evidence type="ECO:0000313" key="7">
    <source>
        <dbReference type="EMBL" id="TQL38723.1"/>
    </source>
</evidence>
<evidence type="ECO:0000259" key="5">
    <source>
        <dbReference type="PROSITE" id="PS50983"/>
    </source>
</evidence>
<keyword evidence="9" id="KW-1185">Reference proteome</keyword>
<dbReference type="InterPro" id="IPR051313">
    <property type="entry name" value="Bact_iron-sidero_bind"/>
</dbReference>
<reference evidence="6 9" key="2">
    <citation type="submission" date="2021-03" db="EMBL/GenBank/DDBJ databases">
        <title>Whole genome shotgun sequence of Salinispora arenicola NBRC 105043.</title>
        <authorList>
            <person name="Komaki H."/>
            <person name="Tamura T."/>
        </authorList>
    </citation>
    <scope>NUCLEOTIDE SEQUENCE [LARGE SCALE GENOMIC DNA]</scope>
    <source>
        <strain evidence="6 9">NBRC 105043</strain>
    </source>
</reference>
<dbReference type="InterPro" id="IPR033870">
    <property type="entry name" value="FatB"/>
</dbReference>
<protein>
    <submittedName>
        <fullName evidence="6">Iron ABC transporter substrate-binding protein</fullName>
    </submittedName>
    <submittedName>
        <fullName evidence="7">Iron complex transport system substrate-binding protein</fullName>
    </submittedName>
</protein>
<comment type="caution">
    <text evidence="7">The sequence shown here is derived from an EMBL/GenBank/DDBJ whole genome shotgun (WGS) entry which is preliminary data.</text>
</comment>
<dbReference type="CDD" id="cd01140">
    <property type="entry name" value="FatB"/>
    <property type="match status" value="1"/>
</dbReference>
<dbReference type="Proteomes" id="UP000677457">
    <property type="component" value="Unassembled WGS sequence"/>
</dbReference>
<dbReference type="Gene3D" id="3.40.50.1980">
    <property type="entry name" value="Nitrogenase molybdenum iron protein domain"/>
    <property type="match status" value="2"/>
</dbReference>
<evidence type="ECO:0000256" key="2">
    <source>
        <dbReference type="ARBA" id="ARBA00008814"/>
    </source>
</evidence>
<dbReference type="EMBL" id="VFOL01000001">
    <property type="protein sequence ID" value="TQL38723.1"/>
    <property type="molecule type" value="Genomic_DNA"/>
</dbReference>
<dbReference type="GeneID" id="93773099"/>
<evidence type="ECO:0000313" key="6">
    <source>
        <dbReference type="EMBL" id="GIM85832.1"/>
    </source>
</evidence>
<dbReference type="PROSITE" id="PS50983">
    <property type="entry name" value="FE_B12_PBP"/>
    <property type="match status" value="1"/>
</dbReference>
<dbReference type="GO" id="GO:0030288">
    <property type="term" value="C:outer membrane-bounded periplasmic space"/>
    <property type="evidence" value="ECO:0007669"/>
    <property type="project" value="TreeGrafter"/>
</dbReference>
<dbReference type="GO" id="GO:1901678">
    <property type="term" value="P:iron coordination entity transport"/>
    <property type="evidence" value="ECO:0007669"/>
    <property type="project" value="UniProtKB-ARBA"/>
</dbReference>
<dbReference type="PANTHER" id="PTHR30532:SF28">
    <property type="entry name" value="PETROBACTIN-BINDING PROTEIN YCLQ"/>
    <property type="match status" value="1"/>
</dbReference>
<dbReference type="SUPFAM" id="SSF53807">
    <property type="entry name" value="Helical backbone' metal receptor"/>
    <property type="match status" value="1"/>
</dbReference>
<dbReference type="EMBL" id="BOQM01000016">
    <property type="protein sequence ID" value="GIM85832.1"/>
    <property type="molecule type" value="Genomic_DNA"/>
</dbReference>
<sequence>MRFPLLQVGLATTLALTLTGCGGEAGGSADSTAADERTVVIEHAQGSTTVPVNPQKVITFDLASLDTLDTLGVPVTGVAKGNLPSYLDKYNGDEYVNAGTLFEPDFEAVNAAEPDLIVVANRSAKAYGELSKIAPTVDLTLDWTSFKSSFVTNTEKLGTIFDKQDEVTTALADIDTKISKAEESATDAGRGLIVLTSAGEVTAFGPGSRFGWLHDEFGVTPAIADVEAATHGDPVSFEFILKTNPDWLFVVDRDAATGEGTKTAQEVLDNEVVARTTAWSKQQVVYLDPAPWYIVMSGLTAVNQMIDQVTTGLTK</sequence>
<evidence type="ECO:0000256" key="1">
    <source>
        <dbReference type="ARBA" id="ARBA00004196"/>
    </source>
</evidence>
<organism evidence="7 8">
    <name type="scientific">Salinispora arenicola</name>
    <dbReference type="NCBI Taxonomy" id="168697"/>
    <lineage>
        <taxon>Bacteria</taxon>
        <taxon>Bacillati</taxon>
        <taxon>Actinomycetota</taxon>
        <taxon>Actinomycetes</taxon>
        <taxon>Micromonosporales</taxon>
        <taxon>Micromonosporaceae</taxon>
        <taxon>Salinispora</taxon>
    </lineage>
</organism>
<reference evidence="7 8" key="1">
    <citation type="submission" date="2019-06" db="EMBL/GenBank/DDBJ databases">
        <title>Sequencing the genomes of 1000 actinobacteria strains.</title>
        <authorList>
            <person name="Klenk H.-P."/>
        </authorList>
    </citation>
    <scope>NUCLEOTIDE SEQUENCE [LARGE SCALE GENOMIC DNA]</scope>
    <source>
        <strain evidence="7 8">DSM 44819</strain>
    </source>
</reference>
<dbReference type="PANTHER" id="PTHR30532">
    <property type="entry name" value="IRON III DICITRATE-BINDING PERIPLASMIC PROTEIN"/>
    <property type="match status" value="1"/>
</dbReference>
<evidence type="ECO:0000313" key="9">
    <source>
        <dbReference type="Proteomes" id="UP000677457"/>
    </source>
</evidence>
<keyword evidence="4" id="KW-0732">Signal</keyword>
<feature type="domain" description="Fe/B12 periplasmic-binding" evidence="5">
    <location>
        <begin position="56"/>
        <end position="315"/>
    </location>
</feature>
<proteinExistence type="inferred from homology"/>
<gene>
    <name evidence="7" type="ORF">FB564_3934</name>
    <name evidence="6" type="ORF">Sar04_25680</name>
</gene>
<comment type="similarity">
    <text evidence="2">Belongs to the bacterial solute-binding protein 8 family.</text>
</comment>
<name>A0A542XSU0_SALAC</name>
<keyword evidence="3" id="KW-0813">Transport</keyword>